<dbReference type="AlphaFoldDB" id="A0A2S7WVR2"/>
<dbReference type="Proteomes" id="UP000239068">
    <property type="component" value="Unassembled WGS sequence"/>
</dbReference>
<dbReference type="InterPro" id="IPR017317">
    <property type="entry name" value="Pept_S8_subtilisin_bacteroid-2"/>
</dbReference>
<feature type="active site" description="Charge relay system" evidence="6">
    <location>
        <position position="229"/>
    </location>
</feature>
<sequence length="550" mass="61045">MKKLLLFLGIASFLSSFSQAEDAWVYLKDKPNAATFLQNPLQMLSQRSLDRRTIQNIPLDLKDVPVDVIYYNQLKNDVNITVLGKSKWLNAIHIQGTETNINALLNTYSFIESIDFADKSLNANAKKKSLNGLANNKSKKKNASHKNKFAETKTDFKYGSAESQIKMLKGDFLHQQNFTGKGMIIAIIDAGFPNVNSLDAFQRIRDNNQILGGYNFADRNTDLYTRNNHGTHVLSTIAGYLENQFMGTAPDAKFYLFISEIAETETILEETLWVEAAEKADSLGVNVINTSLGYTTFDNPNYSYTYADMDGKTTFISRGAEIGASRGMILVNAVGNEGNDSWKYISAPADAVAVFSIGAVNSSENIASFSSFGPTADTRIKPDVLAQGQSSAIINYLSGNVSTSNGTSFSSPIMAGVIACFWQAFPNKTNFEIMDVIRKSADRFNTPTDQYGYGIPDFEAAYHQVLMLDNFKDSSIKIFPNPIKDIFSISVDEYAAESLSIKIFNTLGQLVFEKSRLTSKTIDSNDLKNGIYILKIQYENQQKTVKLIKK</sequence>
<evidence type="ECO:0000313" key="12">
    <source>
        <dbReference type="Proteomes" id="UP000239068"/>
    </source>
</evidence>
<comment type="similarity">
    <text evidence="1 6 7">Belongs to the peptidase S8 family.</text>
</comment>
<keyword evidence="2 6" id="KW-0645">Protease</keyword>
<proteinExistence type="inferred from homology"/>
<feature type="active site" description="Charge relay system" evidence="6">
    <location>
        <position position="189"/>
    </location>
</feature>
<keyword evidence="12" id="KW-1185">Reference proteome</keyword>
<evidence type="ECO:0000256" key="8">
    <source>
        <dbReference type="SAM" id="SignalP"/>
    </source>
</evidence>
<reference evidence="11 12" key="1">
    <citation type="submission" date="2016-12" db="EMBL/GenBank/DDBJ databases">
        <title>Trade-off between light-utilization and light-protection in marine flavobacteria.</title>
        <authorList>
            <person name="Kumagai Y."/>
            <person name="Yoshizawa S."/>
            <person name="Kogure K."/>
            <person name="Iwasaki W."/>
        </authorList>
    </citation>
    <scope>NUCLEOTIDE SEQUENCE [LARGE SCALE GENOMIC DNA]</scope>
    <source>
        <strain evidence="11 12">ATCC 43844</strain>
    </source>
</reference>
<dbReference type="Pfam" id="PF00082">
    <property type="entry name" value="Peptidase_S8"/>
    <property type="match status" value="1"/>
</dbReference>
<dbReference type="InterPro" id="IPR026444">
    <property type="entry name" value="Secre_tail"/>
</dbReference>
<dbReference type="PROSITE" id="PS00136">
    <property type="entry name" value="SUBTILASE_ASP"/>
    <property type="match status" value="1"/>
</dbReference>
<accession>A0A2S7WVR2</accession>
<protein>
    <submittedName>
        <fullName evidence="11">Peptidase S8</fullName>
    </submittedName>
</protein>
<evidence type="ECO:0000256" key="1">
    <source>
        <dbReference type="ARBA" id="ARBA00011073"/>
    </source>
</evidence>
<feature type="signal peptide" evidence="8">
    <location>
        <begin position="1"/>
        <end position="20"/>
    </location>
</feature>
<dbReference type="Pfam" id="PF18962">
    <property type="entry name" value="Por_Secre_tail"/>
    <property type="match status" value="1"/>
</dbReference>
<dbReference type="InterPro" id="IPR023827">
    <property type="entry name" value="Peptidase_S8_Asp-AS"/>
</dbReference>
<dbReference type="InterPro" id="IPR015500">
    <property type="entry name" value="Peptidase_S8_subtilisin-rel"/>
</dbReference>
<dbReference type="GO" id="GO:0006508">
    <property type="term" value="P:proteolysis"/>
    <property type="evidence" value="ECO:0007669"/>
    <property type="project" value="UniProtKB-KW"/>
</dbReference>
<dbReference type="EMBL" id="MSCM01000001">
    <property type="protein sequence ID" value="PQJ81576.1"/>
    <property type="molecule type" value="Genomic_DNA"/>
</dbReference>
<feature type="domain" description="Peptidase S8/S53" evidence="9">
    <location>
        <begin position="180"/>
        <end position="454"/>
    </location>
</feature>
<dbReference type="PIRSF" id="PIRSF037903">
    <property type="entry name" value="Subtilisin_rel_GFO_2223"/>
    <property type="match status" value="1"/>
</dbReference>
<dbReference type="SUPFAM" id="SSF52743">
    <property type="entry name" value="Subtilisin-like"/>
    <property type="match status" value="1"/>
</dbReference>
<gene>
    <name evidence="11" type="ORF">BTO16_02885</name>
</gene>
<feature type="active site" description="Charge relay system" evidence="6">
    <location>
        <position position="408"/>
    </location>
</feature>
<keyword evidence="3 8" id="KW-0732">Signal</keyword>
<dbReference type="InterPro" id="IPR036852">
    <property type="entry name" value="Peptidase_S8/S53_dom_sf"/>
</dbReference>
<evidence type="ECO:0000256" key="2">
    <source>
        <dbReference type="ARBA" id="ARBA00022670"/>
    </source>
</evidence>
<keyword evidence="5 6" id="KW-0720">Serine protease</keyword>
<dbReference type="InterPro" id="IPR000209">
    <property type="entry name" value="Peptidase_S8/S53_dom"/>
</dbReference>
<evidence type="ECO:0000256" key="5">
    <source>
        <dbReference type="ARBA" id="ARBA00022825"/>
    </source>
</evidence>
<dbReference type="CDD" id="cd07493">
    <property type="entry name" value="Peptidases_S8_9"/>
    <property type="match status" value="1"/>
</dbReference>
<evidence type="ECO:0000256" key="4">
    <source>
        <dbReference type="ARBA" id="ARBA00022801"/>
    </source>
</evidence>
<dbReference type="GO" id="GO:0004252">
    <property type="term" value="F:serine-type endopeptidase activity"/>
    <property type="evidence" value="ECO:0007669"/>
    <property type="project" value="UniProtKB-UniRule"/>
</dbReference>
<keyword evidence="4 6" id="KW-0378">Hydrolase</keyword>
<evidence type="ECO:0000259" key="10">
    <source>
        <dbReference type="Pfam" id="PF18962"/>
    </source>
</evidence>
<feature type="domain" description="Secretion system C-terminal sorting" evidence="10">
    <location>
        <begin position="478"/>
        <end position="548"/>
    </location>
</feature>
<evidence type="ECO:0000259" key="9">
    <source>
        <dbReference type="Pfam" id="PF00082"/>
    </source>
</evidence>
<evidence type="ECO:0000256" key="6">
    <source>
        <dbReference type="PROSITE-ProRule" id="PRU01240"/>
    </source>
</evidence>
<dbReference type="InterPro" id="IPR050131">
    <property type="entry name" value="Peptidase_S8_subtilisin-like"/>
</dbReference>
<evidence type="ECO:0000256" key="7">
    <source>
        <dbReference type="RuleBase" id="RU003355"/>
    </source>
</evidence>
<evidence type="ECO:0000256" key="3">
    <source>
        <dbReference type="ARBA" id="ARBA00022729"/>
    </source>
</evidence>
<comment type="caution">
    <text evidence="11">The sequence shown here is derived from an EMBL/GenBank/DDBJ whole genome shotgun (WGS) entry which is preliminary data.</text>
</comment>
<dbReference type="PANTHER" id="PTHR43806">
    <property type="entry name" value="PEPTIDASE S8"/>
    <property type="match status" value="1"/>
</dbReference>
<evidence type="ECO:0000313" key="11">
    <source>
        <dbReference type="EMBL" id="PQJ81576.1"/>
    </source>
</evidence>
<dbReference type="PRINTS" id="PR00723">
    <property type="entry name" value="SUBTILISIN"/>
</dbReference>
<dbReference type="NCBIfam" id="TIGR04183">
    <property type="entry name" value="Por_Secre_tail"/>
    <property type="match status" value="1"/>
</dbReference>
<organism evidence="11 12">
    <name type="scientific">Polaribacter glomeratus</name>
    <dbReference type="NCBI Taxonomy" id="102"/>
    <lineage>
        <taxon>Bacteria</taxon>
        <taxon>Pseudomonadati</taxon>
        <taxon>Bacteroidota</taxon>
        <taxon>Flavobacteriia</taxon>
        <taxon>Flavobacteriales</taxon>
        <taxon>Flavobacteriaceae</taxon>
    </lineage>
</organism>
<dbReference type="PROSITE" id="PS00138">
    <property type="entry name" value="SUBTILASE_SER"/>
    <property type="match status" value="1"/>
</dbReference>
<dbReference type="PROSITE" id="PS51892">
    <property type="entry name" value="SUBTILASE"/>
    <property type="match status" value="1"/>
</dbReference>
<name>A0A2S7WVR2_9FLAO</name>
<dbReference type="InterPro" id="IPR023828">
    <property type="entry name" value="Peptidase_S8_Ser-AS"/>
</dbReference>
<feature type="chain" id="PRO_5015759927" evidence="8">
    <location>
        <begin position="21"/>
        <end position="550"/>
    </location>
</feature>
<dbReference type="RefSeq" id="WP_245891950.1">
    <property type="nucleotide sequence ID" value="NZ_MSCM01000001.1"/>
</dbReference>
<dbReference type="Gene3D" id="3.40.50.200">
    <property type="entry name" value="Peptidase S8/S53 domain"/>
    <property type="match status" value="1"/>
</dbReference>
<dbReference type="PANTHER" id="PTHR43806:SF67">
    <property type="entry name" value="EGF-LIKE DOMAIN-CONTAINING PROTEIN"/>
    <property type="match status" value="1"/>
</dbReference>